<accession>A0A3D9CA70</accession>
<dbReference type="InterPro" id="IPR017871">
    <property type="entry name" value="ABC_transporter-like_CS"/>
</dbReference>
<feature type="transmembrane region" description="Helical" evidence="9">
    <location>
        <begin position="161"/>
        <end position="180"/>
    </location>
</feature>
<evidence type="ECO:0000259" key="10">
    <source>
        <dbReference type="PROSITE" id="PS50893"/>
    </source>
</evidence>
<evidence type="ECO:0000256" key="3">
    <source>
        <dbReference type="ARBA" id="ARBA00022475"/>
    </source>
</evidence>
<evidence type="ECO:0000256" key="4">
    <source>
        <dbReference type="ARBA" id="ARBA00022692"/>
    </source>
</evidence>
<evidence type="ECO:0000256" key="8">
    <source>
        <dbReference type="ARBA" id="ARBA00023136"/>
    </source>
</evidence>
<feature type="transmembrane region" description="Helical" evidence="9">
    <location>
        <begin position="16"/>
        <end position="38"/>
    </location>
</feature>
<evidence type="ECO:0000256" key="6">
    <source>
        <dbReference type="ARBA" id="ARBA00022840"/>
    </source>
</evidence>
<evidence type="ECO:0000256" key="5">
    <source>
        <dbReference type="ARBA" id="ARBA00022741"/>
    </source>
</evidence>
<dbReference type="PROSITE" id="PS50893">
    <property type="entry name" value="ABC_TRANSPORTER_2"/>
    <property type="match status" value="1"/>
</dbReference>
<feature type="domain" description="ABC transmembrane type-1" evidence="11">
    <location>
        <begin position="19"/>
        <end position="304"/>
    </location>
</feature>
<name>A0A3D9CA70_9FLAO</name>
<keyword evidence="3" id="KW-1003">Cell membrane</keyword>
<dbReference type="Gene3D" id="1.20.1560.10">
    <property type="entry name" value="ABC transporter type 1, transmembrane domain"/>
    <property type="match status" value="1"/>
</dbReference>
<dbReference type="Pfam" id="PF00664">
    <property type="entry name" value="ABC_membrane"/>
    <property type="match status" value="1"/>
</dbReference>
<dbReference type="SMART" id="SM00382">
    <property type="entry name" value="AAA"/>
    <property type="match status" value="1"/>
</dbReference>
<dbReference type="FunFam" id="3.40.50.300:FF:000221">
    <property type="entry name" value="Multidrug ABC transporter ATP-binding protein"/>
    <property type="match status" value="1"/>
</dbReference>
<dbReference type="Gene3D" id="3.40.50.300">
    <property type="entry name" value="P-loop containing nucleotide triphosphate hydrolases"/>
    <property type="match status" value="1"/>
</dbReference>
<evidence type="ECO:0000259" key="11">
    <source>
        <dbReference type="PROSITE" id="PS50929"/>
    </source>
</evidence>
<keyword evidence="13" id="KW-1185">Reference proteome</keyword>
<dbReference type="PROSITE" id="PS00211">
    <property type="entry name" value="ABC_TRANSPORTER_1"/>
    <property type="match status" value="1"/>
</dbReference>
<dbReference type="InterPro" id="IPR003439">
    <property type="entry name" value="ABC_transporter-like_ATP-bd"/>
</dbReference>
<dbReference type="Pfam" id="PF00005">
    <property type="entry name" value="ABC_tran"/>
    <property type="match status" value="1"/>
</dbReference>
<dbReference type="RefSeq" id="WP_115970489.1">
    <property type="nucleotide sequence ID" value="NZ_QNVT01000007.1"/>
</dbReference>
<evidence type="ECO:0000256" key="9">
    <source>
        <dbReference type="SAM" id="Phobius"/>
    </source>
</evidence>
<organism evidence="12 13">
    <name type="scientific">Chryseobacterium pennae</name>
    <dbReference type="NCBI Taxonomy" id="2258962"/>
    <lineage>
        <taxon>Bacteria</taxon>
        <taxon>Pseudomonadati</taxon>
        <taxon>Bacteroidota</taxon>
        <taxon>Flavobacteriia</taxon>
        <taxon>Flavobacteriales</taxon>
        <taxon>Weeksellaceae</taxon>
        <taxon>Chryseobacterium group</taxon>
        <taxon>Chryseobacterium</taxon>
    </lineage>
</organism>
<evidence type="ECO:0000313" key="12">
    <source>
        <dbReference type="EMBL" id="REC62634.1"/>
    </source>
</evidence>
<dbReference type="InterPro" id="IPR027417">
    <property type="entry name" value="P-loop_NTPase"/>
</dbReference>
<protein>
    <submittedName>
        <fullName evidence="12">ABC transporter</fullName>
    </submittedName>
</protein>
<comment type="subcellular location">
    <subcellularLocation>
        <location evidence="1">Cell membrane</location>
        <topology evidence="1">Multi-pass membrane protein</topology>
    </subcellularLocation>
</comment>
<dbReference type="EMBL" id="QNVT01000007">
    <property type="protein sequence ID" value="REC62634.1"/>
    <property type="molecule type" value="Genomic_DNA"/>
</dbReference>
<proteinExistence type="predicted"/>
<dbReference type="GO" id="GO:0016887">
    <property type="term" value="F:ATP hydrolysis activity"/>
    <property type="evidence" value="ECO:0007669"/>
    <property type="project" value="InterPro"/>
</dbReference>
<dbReference type="CDD" id="cd18541">
    <property type="entry name" value="ABC_6TM_TmrB_like"/>
    <property type="match status" value="1"/>
</dbReference>
<evidence type="ECO:0000313" key="13">
    <source>
        <dbReference type="Proteomes" id="UP000256686"/>
    </source>
</evidence>
<keyword evidence="6" id="KW-0067">ATP-binding</keyword>
<feature type="transmembrane region" description="Helical" evidence="9">
    <location>
        <begin position="283"/>
        <end position="301"/>
    </location>
</feature>
<dbReference type="AlphaFoldDB" id="A0A3D9CA70"/>
<dbReference type="SUPFAM" id="SSF52540">
    <property type="entry name" value="P-loop containing nucleoside triphosphate hydrolases"/>
    <property type="match status" value="1"/>
</dbReference>
<comment type="caution">
    <text evidence="12">The sequence shown here is derived from an EMBL/GenBank/DDBJ whole genome shotgun (WGS) entry which is preliminary data.</text>
</comment>
<dbReference type="PROSITE" id="PS50929">
    <property type="entry name" value="ABC_TM1F"/>
    <property type="match status" value="1"/>
</dbReference>
<dbReference type="InterPro" id="IPR039421">
    <property type="entry name" value="Type_1_exporter"/>
</dbReference>
<dbReference type="PANTHER" id="PTHR43394:SF1">
    <property type="entry name" value="ATP-BINDING CASSETTE SUB-FAMILY B MEMBER 10, MITOCHONDRIAL"/>
    <property type="match status" value="1"/>
</dbReference>
<sequence>MKALKTLNPYFWKHKILLFWGVLFIIASNFFNIYKVQFVGKSVDELTKSGNLGFNQQVLVYVGIIVGCSLLTGVFTFMMRQTIIVASRRIEYELKNKIYRHYQDLSLTDYKQTTTGDLMNRLSEDVVAVRMYLGPGVMYVANLIVLVLITAIYMVKTDASMTLWTLLPLPILSFAIYKVSSIINKKSKIMQKSQSAISTFVQDSFSGIRVVKFFAREKYIQKNYGIKVTDYQNKALDLAKTEAYFFTIILFVIGLLNVAIIWIGGTKYIAGELSIGKIADFFMYINTLIFPFSMVGWVTSVNQRAEASMQRINEFMDKKSEIVNTNFETYPIKGDIEFKNVSYVYPNTGIKALENLSFKIKAGESLAIMGKTGSGKSTIALLLCRLIDPTEGEILIDGKNLKEHNLENYRNFIGYIPQESYLFSDSIENNIGFAIDHPSHEKVIEYAQIADVHKNIVDFKEQYKTLVGERGVMLSGGQKQRICIARALIKDPNIIIFDDSLSALDTETEQNILENIDRKISNATSIIITHRESSAQKADQIINLTEIANSVTA</sequence>
<dbReference type="GO" id="GO:0005524">
    <property type="term" value="F:ATP binding"/>
    <property type="evidence" value="ECO:0007669"/>
    <property type="project" value="UniProtKB-KW"/>
</dbReference>
<gene>
    <name evidence="12" type="ORF">DRF65_09305</name>
</gene>
<dbReference type="InterPro" id="IPR011527">
    <property type="entry name" value="ABC1_TM_dom"/>
</dbReference>
<keyword evidence="5" id="KW-0547">Nucleotide-binding</keyword>
<dbReference type="SUPFAM" id="SSF90123">
    <property type="entry name" value="ABC transporter transmembrane region"/>
    <property type="match status" value="1"/>
</dbReference>
<evidence type="ECO:0000256" key="1">
    <source>
        <dbReference type="ARBA" id="ARBA00004651"/>
    </source>
</evidence>
<feature type="transmembrane region" description="Helical" evidence="9">
    <location>
        <begin position="137"/>
        <end position="155"/>
    </location>
</feature>
<keyword evidence="8 9" id="KW-0472">Membrane</keyword>
<reference evidence="13" key="1">
    <citation type="submission" date="2018-06" db="EMBL/GenBank/DDBJ databases">
        <authorList>
            <person name="Lum Nde A."/>
            <person name="Hugo C."/>
        </authorList>
    </citation>
    <scope>NUCLEOTIDE SEQUENCE [LARGE SCALE GENOMIC DNA]</scope>
    <source>
        <strain evidence="13">1_F178</strain>
    </source>
</reference>
<keyword evidence="4 9" id="KW-0812">Transmembrane</keyword>
<keyword evidence="7 9" id="KW-1133">Transmembrane helix</keyword>
<dbReference type="PANTHER" id="PTHR43394">
    <property type="entry name" value="ATP-DEPENDENT PERMEASE MDL1, MITOCHONDRIAL"/>
    <property type="match status" value="1"/>
</dbReference>
<evidence type="ECO:0000256" key="2">
    <source>
        <dbReference type="ARBA" id="ARBA00022448"/>
    </source>
</evidence>
<keyword evidence="2" id="KW-0813">Transport</keyword>
<dbReference type="InterPro" id="IPR036640">
    <property type="entry name" value="ABC1_TM_sf"/>
</dbReference>
<feature type="transmembrane region" description="Helical" evidence="9">
    <location>
        <begin position="243"/>
        <end position="263"/>
    </location>
</feature>
<dbReference type="GO" id="GO:0005886">
    <property type="term" value="C:plasma membrane"/>
    <property type="evidence" value="ECO:0007669"/>
    <property type="project" value="UniProtKB-SubCell"/>
</dbReference>
<dbReference type="InterPro" id="IPR003593">
    <property type="entry name" value="AAA+_ATPase"/>
</dbReference>
<dbReference type="GO" id="GO:0015421">
    <property type="term" value="F:ABC-type oligopeptide transporter activity"/>
    <property type="evidence" value="ECO:0007669"/>
    <property type="project" value="TreeGrafter"/>
</dbReference>
<feature type="transmembrane region" description="Helical" evidence="9">
    <location>
        <begin position="58"/>
        <end position="79"/>
    </location>
</feature>
<feature type="domain" description="ABC transporter" evidence="10">
    <location>
        <begin position="336"/>
        <end position="551"/>
    </location>
</feature>
<dbReference type="Proteomes" id="UP000256686">
    <property type="component" value="Unassembled WGS sequence"/>
</dbReference>
<evidence type="ECO:0000256" key="7">
    <source>
        <dbReference type="ARBA" id="ARBA00022989"/>
    </source>
</evidence>